<dbReference type="PROSITE" id="PS50235">
    <property type="entry name" value="USP_3"/>
    <property type="match status" value="1"/>
</dbReference>
<dbReference type="AlphaFoldDB" id="A0ABD0YVE6"/>
<comment type="subcellular location">
    <subcellularLocation>
        <location evidence="3">Cytoplasm</location>
    </subcellularLocation>
    <subcellularLocation>
        <location evidence="2">Nucleus</location>
    </subcellularLocation>
</comment>
<keyword evidence="8 12" id="KW-0833">Ubl conjugation pathway</keyword>
<dbReference type="PROSITE" id="PS51283">
    <property type="entry name" value="DUSP"/>
    <property type="match status" value="1"/>
</dbReference>
<dbReference type="InterPro" id="IPR035927">
    <property type="entry name" value="DUSP-like_sf"/>
</dbReference>
<dbReference type="GO" id="GO:0006508">
    <property type="term" value="P:proteolysis"/>
    <property type="evidence" value="ECO:0007669"/>
    <property type="project" value="UniProtKB-KW"/>
</dbReference>
<evidence type="ECO:0000259" key="15">
    <source>
        <dbReference type="PROSITE" id="PS51283"/>
    </source>
</evidence>
<dbReference type="PANTHER" id="PTHR24006">
    <property type="entry name" value="UBIQUITIN CARBOXYL-TERMINAL HYDROLASE"/>
    <property type="match status" value="1"/>
</dbReference>
<evidence type="ECO:0000259" key="14">
    <source>
        <dbReference type="PROSITE" id="PS50235"/>
    </source>
</evidence>
<dbReference type="GO" id="GO:0004843">
    <property type="term" value="F:cysteine-type deubiquitinase activity"/>
    <property type="evidence" value="ECO:0007669"/>
    <property type="project" value="UniProtKB-UniRule"/>
</dbReference>
<dbReference type="PROSITE" id="PS00973">
    <property type="entry name" value="USP_2"/>
    <property type="match status" value="1"/>
</dbReference>
<dbReference type="SUPFAM" id="SSF143791">
    <property type="entry name" value="DUSP-like"/>
    <property type="match status" value="1"/>
</dbReference>
<dbReference type="Gene3D" id="3.90.70.10">
    <property type="entry name" value="Cysteine proteinases"/>
    <property type="match status" value="1"/>
</dbReference>
<dbReference type="InterPro" id="IPR038765">
    <property type="entry name" value="Papain-like_cys_pep_sf"/>
</dbReference>
<accession>A0ABD0YVE6</accession>
<dbReference type="PANTHER" id="PTHR24006:SF722">
    <property type="entry name" value="UBIQUITIN CARBOXYL-TERMINAL HYDROLASE 48"/>
    <property type="match status" value="1"/>
</dbReference>
<dbReference type="GO" id="GO:0005634">
    <property type="term" value="C:nucleus"/>
    <property type="evidence" value="ECO:0007669"/>
    <property type="project" value="UniProtKB-SubCell"/>
</dbReference>
<dbReference type="InterPro" id="IPR001394">
    <property type="entry name" value="Peptidase_C19_UCH"/>
</dbReference>
<evidence type="ECO:0000256" key="1">
    <source>
        <dbReference type="ARBA" id="ARBA00000707"/>
    </source>
</evidence>
<keyword evidence="7" id="KW-0677">Repeat</keyword>
<evidence type="ECO:0000256" key="6">
    <source>
        <dbReference type="ARBA" id="ARBA00022670"/>
    </source>
</evidence>
<dbReference type="InterPro" id="IPR006615">
    <property type="entry name" value="Pept_C19_DUSP"/>
</dbReference>
<evidence type="ECO:0000313" key="17">
    <source>
        <dbReference type="Proteomes" id="UP001558652"/>
    </source>
</evidence>
<proteinExistence type="inferred from homology"/>
<dbReference type="GO" id="GO:0005737">
    <property type="term" value="C:cytoplasm"/>
    <property type="evidence" value="ECO:0007669"/>
    <property type="project" value="UniProtKB-SubCell"/>
</dbReference>
<comment type="similarity">
    <text evidence="4 12">Belongs to the peptidase C19 family.</text>
</comment>
<dbReference type="InterPro" id="IPR018200">
    <property type="entry name" value="USP_CS"/>
</dbReference>
<evidence type="ECO:0000256" key="8">
    <source>
        <dbReference type="ARBA" id="ARBA00022786"/>
    </source>
</evidence>
<evidence type="ECO:0000313" key="16">
    <source>
        <dbReference type="EMBL" id="KAL1139921.1"/>
    </source>
</evidence>
<keyword evidence="10 12" id="KW-0788">Thiol protease</keyword>
<evidence type="ECO:0000256" key="4">
    <source>
        <dbReference type="ARBA" id="ARBA00009085"/>
    </source>
</evidence>
<dbReference type="InterPro" id="IPR033841">
    <property type="entry name" value="Pep_USP48"/>
</dbReference>
<evidence type="ECO:0000256" key="5">
    <source>
        <dbReference type="ARBA" id="ARBA00022490"/>
    </source>
</evidence>
<feature type="domain" description="USP" evidence="14">
    <location>
        <begin position="89"/>
        <end position="424"/>
    </location>
</feature>
<gene>
    <name evidence="16" type="ORF">AAG570_006898</name>
</gene>
<dbReference type="InterPro" id="IPR050164">
    <property type="entry name" value="Peptidase_C19"/>
</dbReference>
<sequence>MPPVRKLQLDKAAWAWSDNVDPDQITDDNIRTAYRINLPKCKVGMCRRNCRGNPYCLSGLGESKWLGNYQDDSEDDDPDLETREPNSFVGLKNLGATCYVNSLLQLWFHNLSFRRSIFRWNPMEDPVESTMIETEDGTVNSPRTVVGHLQLLFGLMQFSKRKFVDPSEFIKVLDLEPSTQQDAQEFSKLFISLLEDSLSQQSDLTVRNLINNNFKGEYSYMTRCSKCQKESVSPSQFYELELNVKGNKTLHESLTEFLREEKLEGANMYSCSTCQDKQEAARFIRLQSLPPVLNLQLMRFIYDRQKGHKKKLNSSFQFPDSLDMSIYLNNECGEKLPLIYHLTAVLIHKGPSAYSGHYIAHICDQTTGTWYKFNDECVEKMEGKKLKLGSEEDTEDGSKKVKQPRLAKGFLASSNAYMLVYTAASVEEGQSPITEADITPYVLKQVQLCNEGFDNAVENTREERKNRKANGKVHRAEMASLLNSLPVGESVDSKWEAISRKWLSYWLSNSKSVVQAVDNSKLLCIHGKLDPNSLGDAKYINTTAGETIYEKYGGGPQLIGKDVMCKECVIAKCKGIRTRTKISEDAKEILNLLKQKENLEGPGFWVGKRSLKAWRRMAIKLLMGKEELTKSKLYKVREEYLNTKQSVNSHKFVSGENDEHASEPVAENVVNGNDFNSVNNCSSRNRKRKFEVDEEEKDGDSCEEGKLNGTGYARSDDDEDEDEDFNEDIVCTHGNMVHEDAARRFVTENVWAILKSYFPNAREFPRETEPCHHCQCLASEGQVAKDLYRQQAQTQKELLQGLLLGKNRPKSKSGTYHIVSVTGFLEPWRKFIR</sequence>
<dbReference type="CDD" id="cd02668">
    <property type="entry name" value="Peptidase_C19L"/>
    <property type="match status" value="1"/>
</dbReference>
<dbReference type="Pfam" id="PF00443">
    <property type="entry name" value="UCH"/>
    <property type="match status" value="1"/>
</dbReference>
<evidence type="ECO:0000256" key="7">
    <source>
        <dbReference type="ARBA" id="ARBA00022737"/>
    </source>
</evidence>
<keyword evidence="11" id="KW-0539">Nucleus</keyword>
<evidence type="ECO:0000256" key="12">
    <source>
        <dbReference type="RuleBase" id="RU366025"/>
    </source>
</evidence>
<evidence type="ECO:0000256" key="10">
    <source>
        <dbReference type="ARBA" id="ARBA00022807"/>
    </source>
</evidence>
<evidence type="ECO:0000256" key="3">
    <source>
        <dbReference type="ARBA" id="ARBA00004496"/>
    </source>
</evidence>
<feature type="region of interest" description="Disordered" evidence="13">
    <location>
        <begin position="686"/>
        <end position="724"/>
    </location>
</feature>
<keyword evidence="6 12" id="KW-0645">Protease</keyword>
<dbReference type="SUPFAM" id="SSF54001">
    <property type="entry name" value="Cysteine proteinases"/>
    <property type="match status" value="1"/>
</dbReference>
<keyword evidence="5" id="KW-0963">Cytoplasm</keyword>
<dbReference type="EMBL" id="JBFDAA010000002">
    <property type="protein sequence ID" value="KAL1139921.1"/>
    <property type="molecule type" value="Genomic_DNA"/>
</dbReference>
<evidence type="ECO:0000256" key="11">
    <source>
        <dbReference type="ARBA" id="ARBA00023242"/>
    </source>
</evidence>
<dbReference type="PROSITE" id="PS00972">
    <property type="entry name" value="USP_1"/>
    <property type="match status" value="1"/>
</dbReference>
<keyword evidence="9 12" id="KW-0378">Hydrolase</keyword>
<evidence type="ECO:0000256" key="13">
    <source>
        <dbReference type="SAM" id="MobiDB-lite"/>
    </source>
</evidence>
<dbReference type="Proteomes" id="UP001558652">
    <property type="component" value="Unassembled WGS sequence"/>
</dbReference>
<dbReference type="FunFam" id="3.90.70.10:FF:000029">
    <property type="entry name" value="ubiquitin carboxyl-terminal hydrolase 48 isoform X1"/>
    <property type="match status" value="1"/>
</dbReference>
<dbReference type="InterPro" id="IPR028889">
    <property type="entry name" value="USP"/>
</dbReference>
<reference evidence="16 17" key="1">
    <citation type="submission" date="2024-07" db="EMBL/GenBank/DDBJ databases">
        <title>Chromosome-level genome assembly of the water stick insect Ranatra chinensis (Heteroptera: Nepidae).</title>
        <authorList>
            <person name="Liu X."/>
        </authorList>
    </citation>
    <scope>NUCLEOTIDE SEQUENCE [LARGE SCALE GENOMIC DNA]</scope>
    <source>
        <strain evidence="16">Cailab_2021Rc</strain>
        <tissue evidence="16">Muscle</tissue>
    </source>
</reference>
<dbReference type="EC" id="3.4.19.12" evidence="12"/>
<comment type="caution">
    <text evidence="16">The sequence shown here is derived from an EMBL/GenBank/DDBJ whole genome shotgun (WGS) entry which is preliminary data.</text>
</comment>
<keyword evidence="17" id="KW-1185">Reference proteome</keyword>
<organism evidence="16 17">
    <name type="scientific">Ranatra chinensis</name>
    <dbReference type="NCBI Taxonomy" id="642074"/>
    <lineage>
        <taxon>Eukaryota</taxon>
        <taxon>Metazoa</taxon>
        <taxon>Ecdysozoa</taxon>
        <taxon>Arthropoda</taxon>
        <taxon>Hexapoda</taxon>
        <taxon>Insecta</taxon>
        <taxon>Pterygota</taxon>
        <taxon>Neoptera</taxon>
        <taxon>Paraneoptera</taxon>
        <taxon>Hemiptera</taxon>
        <taxon>Heteroptera</taxon>
        <taxon>Panheteroptera</taxon>
        <taxon>Nepomorpha</taxon>
        <taxon>Nepidae</taxon>
        <taxon>Ranatrinae</taxon>
        <taxon>Ranatra</taxon>
    </lineage>
</organism>
<comment type="catalytic activity">
    <reaction evidence="1 12">
        <text>Thiol-dependent hydrolysis of ester, thioester, amide, peptide and isopeptide bonds formed by the C-terminal Gly of ubiquitin (a 76-residue protein attached to proteins as an intracellular targeting signal).</text>
        <dbReference type="EC" id="3.4.19.12"/>
    </reaction>
</comment>
<name>A0ABD0YVE6_9HEMI</name>
<evidence type="ECO:0000256" key="2">
    <source>
        <dbReference type="ARBA" id="ARBA00004123"/>
    </source>
</evidence>
<protein>
    <recommendedName>
        <fullName evidence="12">Ubiquitin carboxyl-terminal hydrolase</fullName>
        <ecNumber evidence="12">3.4.19.12</ecNumber>
    </recommendedName>
</protein>
<feature type="domain" description="DUSP" evidence="15">
    <location>
        <begin position="469"/>
        <end position="564"/>
    </location>
</feature>
<evidence type="ECO:0000256" key="9">
    <source>
        <dbReference type="ARBA" id="ARBA00022801"/>
    </source>
</evidence>